<protein>
    <recommendedName>
        <fullName evidence="3 10">Pectinesterase</fullName>
        <ecNumber evidence="3 10">3.1.1.11</ecNumber>
    </recommendedName>
</protein>
<dbReference type="Proteomes" id="UP000323000">
    <property type="component" value="Chromosome 7"/>
</dbReference>
<evidence type="ECO:0000256" key="4">
    <source>
        <dbReference type="ARBA" id="ARBA00022512"/>
    </source>
</evidence>
<comment type="pathway">
    <text evidence="2 10">Glycan metabolism; pectin degradation; 2-dehydro-3-deoxy-D-gluconate from pectin: step 1/5.</text>
</comment>
<dbReference type="UniPathway" id="UPA00545">
    <property type="reaction ID" value="UER00823"/>
</dbReference>
<evidence type="ECO:0000313" key="13">
    <source>
        <dbReference type="Proteomes" id="UP000323000"/>
    </source>
</evidence>
<dbReference type="InterPro" id="IPR018040">
    <property type="entry name" value="Pectinesterase_Tyr_AS"/>
</dbReference>
<dbReference type="InterPro" id="IPR033131">
    <property type="entry name" value="Pectinesterase_Asp_AS"/>
</dbReference>
<feature type="domain" description="Pectinesterase catalytic" evidence="11">
    <location>
        <begin position="116"/>
        <end position="313"/>
    </location>
</feature>
<dbReference type="EC" id="3.1.1.11" evidence="3 10"/>
<dbReference type="FunFam" id="2.160.20.10:FF:000029">
    <property type="entry name" value="Pectinesterase 4"/>
    <property type="match status" value="1"/>
</dbReference>
<dbReference type="PANTHER" id="PTHR31707">
    <property type="entry name" value="PECTINESTERASE"/>
    <property type="match status" value="1"/>
</dbReference>
<dbReference type="PROSITE" id="PS00503">
    <property type="entry name" value="PECTINESTERASE_2"/>
    <property type="match status" value="1"/>
</dbReference>
<dbReference type="GO" id="GO:0030599">
    <property type="term" value="F:pectinesterase activity"/>
    <property type="evidence" value="ECO:0007669"/>
    <property type="project" value="UniProtKB-UniRule"/>
</dbReference>
<evidence type="ECO:0000256" key="1">
    <source>
        <dbReference type="ARBA" id="ARBA00004191"/>
    </source>
</evidence>
<keyword evidence="6 10" id="KW-0378">Hydrolase</keyword>
<dbReference type="GO" id="GO:0042545">
    <property type="term" value="P:cell wall modification"/>
    <property type="evidence" value="ECO:0007669"/>
    <property type="project" value="UniProtKB-UniRule"/>
</dbReference>
<sequence>MIFFDYFQVPMAHSSFIFLLMLSLFFGLVYTQKPNVIVALDGTGNFHSIGEAVATIPNNSDTSYYIYIKEGTYNESIYIGNEKRNVVMFGDGMDKTKISFDKSNSSGFRTSESATLGPKAGQAVALRTAGDYMACHRCSIEGNQDTLYVNHGQNQFFYECHIYGTTDFIFGDAAVVLQNSILHVRLPSEGHGNVVTAEGREDDTSDTAIVIHNCTIIPTPELAKRPDVKTYLGRPWKKFSRTIIMESYLDGFIDREGWMKFDDNSDLTALYYAEYKNRGRGAYTKSRVKWPGYHILNNPNGVRHFTVDKFINGSKWLPALDVPYIGGLISDSV</sequence>
<keyword evidence="5 10" id="KW-0964">Secreted</keyword>
<dbReference type="GO" id="GO:0045490">
    <property type="term" value="P:pectin catabolic process"/>
    <property type="evidence" value="ECO:0007669"/>
    <property type="project" value="UniProtKB-UniRule"/>
</dbReference>
<evidence type="ECO:0000256" key="9">
    <source>
        <dbReference type="PROSITE-ProRule" id="PRU10040"/>
    </source>
</evidence>
<keyword evidence="8 10" id="KW-0961">Cell wall biogenesis/degradation</keyword>
<reference evidence="13" key="1">
    <citation type="journal article" date="2019" name="Gigascience">
        <title>De novo genome assembly of the endangered Acer yangbiense, a plant species with extremely small populations endemic to Yunnan Province, China.</title>
        <authorList>
            <person name="Yang J."/>
            <person name="Wariss H.M."/>
            <person name="Tao L."/>
            <person name="Zhang R."/>
            <person name="Yun Q."/>
            <person name="Hollingsworth P."/>
            <person name="Dao Z."/>
            <person name="Luo G."/>
            <person name="Guo H."/>
            <person name="Ma Y."/>
            <person name="Sun W."/>
        </authorList>
    </citation>
    <scope>NUCLEOTIDE SEQUENCE [LARGE SCALE GENOMIC DNA]</scope>
    <source>
        <strain evidence="13">cv. Malutang</strain>
    </source>
</reference>
<feature type="chain" id="PRO_5023092504" description="Pectinesterase" evidence="10">
    <location>
        <begin position="32"/>
        <end position="333"/>
    </location>
</feature>
<name>A0A5C7HQ57_9ROSI</name>
<evidence type="ECO:0000256" key="2">
    <source>
        <dbReference type="ARBA" id="ARBA00005184"/>
    </source>
</evidence>
<dbReference type="Pfam" id="PF01095">
    <property type="entry name" value="Pectinesterase"/>
    <property type="match status" value="1"/>
</dbReference>
<evidence type="ECO:0000256" key="10">
    <source>
        <dbReference type="RuleBase" id="RU000589"/>
    </source>
</evidence>
<evidence type="ECO:0000259" key="11">
    <source>
        <dbReference type="Pfam" id="PF01095"/>
    </source>
</evidence>
<evidence type="ECO:0000256" key="3">
    <source>
        <dbReference type="ARBA" id="ARBA00013229"/>
    </source>
</evidence>
<dbReference type="PROSITE" id="PS00800">
    <property type="entry name" value="PECTINESTERASE_1"/>
    <property type="match status" value="1"/>
</dbReference>
<feature type="active site" evidence="9">
    <location>
        <position position="167"/>
    </location>
</feature>
<keyword evidence="13" id="KW-1185">Reference proteome</keyword>
<organism evidence="12 13">
    <name type="scientific">Acer yangbiense</name>
    <dbReference type="NCBI Taxonomy" id="1000413"/>
    <lineage>
        <taxon>Eukaryota</taxon>
        <taxon>Viridiplantae</taxon>
        <taxon>Streptophyta</taxon>
        <taxon>Embryophyta</taxon>
        <taxon>Tracheophyta</taxon>
        <taxon>Spermatophyta</taxon>
        <taxon>Magnoliopsida</taxon>
        <taxon>eudicotyledons</taxon>
        <taxon>Gunneridae</taxon>
        <taxon>Pentapetalae</taxon>
        <taxon>rosids</taxon>
        <taxon>malvids</taxon>
        <taxon>Sapindales</taxon>
        <taxon>Sapindaceae</taxon>
        <taxon>Hippocastanoideae</taxon>
        <taxon>Acereae</taxon>
        <taxon>Acer</taxon>
    </lineage>
</organism>
<keyword evidence="7 10" id="KW-0063">Aspartyl esterase</keyword>
<dbReference type="OrthoDB" id="2019149at2759"/>
<keyword evidence="10" id="KW-0732">Signal</keyword>
<comment type="subcellular location">
    <subcellularLocation>
        <location evidence="1 10">Secreted</location>
        <location evidence="1 10">Cell wall</location>
    </subcellularLocation>
</comment>
<evidence type="ECO:0000256" key="6">
    <source>
        <dbReference type="ARBA" id="ARBA00022801"/>
    </source>
</evidence>
<evidence type="ECO:0000256" key="8">
    <source>
        <dbReference type="ARBA" id="ARBA00023316"/>
    </source>
</evidence>
<dbReference type="AlphaFoldDB" id="A0A5C7HQ57"/>
<evidence type="ECO:0000256" key="7">
    <source>
        <dbReference type="ARBA" id="ARBA00023085"/>
    </source>
</evidence>
<dbReference type="InterPro" id="IPR000070">
    <property type="entry name" value="Pectinesterase_cat"/>
</dbReference>
<comment type="function">
    <text evidence="10">Acts in the modification of cell walls via demethylesterification of cell wall pectin.</text>
</comment>
<gene>
    <name evidence="12" type="ORF">EZV62_017009</name>
</gene>
<proteinExistence type="predicted"/>
<evidence type="ECO:0000313" key="12">
    <source>
        <dbReference type="EMBL" id="TXG59180.1"/>
    </source>
</evidence>
<feature type="signal peptide" evidence="10">
    <location>
        <begin position="1"/>
        <end position="31"/>
    </location>
</feature>
<dbReference type="InterPro" id="IPR011050">
    <property type="entry name" value="Pectin_lyase_fold/virulence"/>
</dbReference>
<dbReference type="SUPFAM" id="SSF51126">
    <property type="entry name" value="Pectin lyase-like"/>
    <property type="match status" value="1"/>
</dbReference>
<keyword evidence="4 10" id="KW-0134">Cell wall</keyword>
<dbReference type="Gene3D" id="2.160.20.10">
    <property type="entry name" value="Single-stranded right-handed beta-helix, Pectin lyase-like"/>
    <property type="match status" value="1"/>
</dbReference>
<accession>A0A5C7HQ57</accession>
<comment type="catalytic activity">
    <reaction evidence="10">
        <text>[(1-&gt;4)-alpha-D-galacturonosyl methyl ester](n) + n H2O = [(1-&gt;4)-alpha-D-galacturonosyl](n) + n methanol + n H(+)</text>
        <dbReference type="Rhea" id="RHEA:22380"/>
        <dbReference type="Rhea" id="RHEA-COMP:14570"/>
        <dbReference type="Rhea" id="RHEA-COMP:14573"/>
        <dbReference type="ChEBI" id="CHEBI:15377"/>
        <dbReference type="ChEBI" id="CHEBI:15378"/>
        <dbReference type="ChEBI" id="CHEBI:17790"/>
        <dbReference type="ChEBI" id="CHEBI:140522"/>
        <dbReference type="ChEBI" id="CHEBI:140523"/>
        <dbReference type="EC" id="3.1.1.11"/>
    </reaction>
</comment>
<comment type="caution">
    <text evidence="12">The sequence shown here is derived from an EMBL/GenBank/DDBJ whole genome shotgun (WGS) entry which is preliminary data.</text>
</comment>
<dbReference type="EMBL" id="VAHF01000007">
    <property type="protein sequence ID" value="TXG59180.1"/>
    <property type="molecule type" value="Genomic_DNA"/>
</dbReference>
<dbReference type="InterPro" id="IPR012334">
    <property type="entry name" value="Pectin_lyas_fold"/>
</dbReference>
<evidence type="ECO:0000256" key="5">
    <source>
        <dbReference type="ARBA" id="ARBA00022525"/>
    </source>
</evidence>